<name>A0A517LNC6_9PEZI</name>
<evidence type="ECO:0000313" key="2">
    <source>
        <dbReference type="EMBL" id="QDS77147.1"/>
    </source>
</evidence>
<feature type="region of interest" description="Disordered" evidence="1">
    <location>
        <begin position="1"/>
        <end position="117"/>
    </location>
</feature>
<gene>
    <name evidence="2" type="ORF">FKW77_001350</name>
</gene>
<protein>
    <submittedName>
        <fullName evidence="2">Uncharacterized protein</fullName>
    </submittedName>
</protein>
<feature type="compositionally biased region" description="Polar residues" evidence="1">
    <location>
        <begin position="88"/>
        <end position="114"/>
    </location>
</feature>
<keyword evidence="3" id="KW-1185">Reference proteome</keyword>
<dbReference type="EMBL" id="CP042201">
    <property type="protein sequence ID" value="QDS77147.1"/>
    <property type="molecule type" value="Genomic_DNA"/>
</dbReference>
<evidence type="ECO:0000256" key="1">
    <source>
        <dbReference type="SAM" id="MobiDB-lite"/>
    </source>
</evidence>
<reference evidence="2 3" key="1">
    <citation type="submission" date="2019-07" db="EMBL/GenBank/DDBJ databases">
        <title>Finished genome of Venturia effusa.</title>
        <authorList>
            <person name="Young C.A."/>
            <person name="Cox M.P."/>
            <person name="Ganley A.R.D."/>
            <person name="David W.J."/>
        </authorList>
    </citation>
    <scope>NUCLEOTIDE SEQUENCE [LARGE SCALE GENOMIC DNA]</scope>
    <source>
        <strain evidence="3">albino</strain>
    </source>
</reference>
<organism evidence="2 3">
    <name type="scientific">Venturia effusa</name>
    <dbReference type="NCBI Taxonomy" id="50376"/>
    <lineage>
        <taxon>Eukaryota</taxon>
        <taxon>Fungi</taxon>
        <taxon>Dikarya</taxon>
        <taxon>Ascomycota</taxon>
        <taxon>Pezizomycotina</taxon>
        <taxon>Dothideomycetes</taxon>
        <taxon>Pleosporomycetidae</taxon>
        <taxon>Venturiales</taxon>
        <taxon>Venturiaceae</taxon>
        <taxon>Venturia</taxon>
    </lineage>
</organism>
<feature type="compositionally biased region" description="Basic and acidic residues" evidence="1">
    <location>
        <begin position="71"/>
        <end position="86"/>
    </location>
</feature>
<accession>A0A517LNC6</accession>
<dbReference type="AlphaFoldDB" id="A0A517LNC6"/>
<sequence length="195" mass="21513">MQVEEWLAGSVSPAIRPEGTSDALTAKRTKSSDGNAYNVGISKEHQSEVGNLKTAPSHRSLSSPVGQAAKEQNDSREKKSIDDRCKSTRSLMTPSPPKSSITKNEANKTSTSTKQCEEILSPRQIRGLRDSFMGMTRIDEEAREEFREIAREWGYHDSEIRARIEQMLGQQQAIDALEGDDAAAIFGGLKNKDSD</sequence>
<evidence type="ECO:0000313" key="3">
    <source>
        <dbReference type="Proteomes" id="UP000316270"/>
    </source>
</evidence>
<proteinExistence type="predicted"/>
<dbReference type="Proteomes" id="UP000316270">
    <property type="component" value="Chromosome 17"/>
</dbReference>